<organism evidence="1 2">
    <name type="scientific">Thalassococcus halodurans</name>
    <dbReference type="NCBI Taxonomy" id="373675"/>
    <lineage>
        <taxon>Bacteria</taxon>
        <taxon>Pseudomonadati</taxon>
        <taxon>Pseudomonadota</taxon>
        <taxon>Alphaproteobacteria</taxon>
        <taxon>Rhodobacterales</taxon>
        <taxon>Roseobacteraceae</taxon>
        <taxon>Thalassococcus</taxon>
    </lineage>
</organism>
<accession>A0A1H5W0V7</accession>
<gene>
    <name evidence="1" type="ORF">SAMN04488045_1268</name>
</gene>
<proteinExistence type="predicted"/>
<evidence type="ECO:0000313" key="2">
    <source>
        <dbReference type="Proteomes" id="UP000236752"/>
    </source>
</evidence>
<name>A0A1H5W0V7_9RHOB</name>
<dbReference type="EMBL" id="FNUZ01000002">
    <property type="protein sequence ID" value="SEF93154.1"/>
    <property type="molecule type" value="Genomic_DNA"/>
</dbReference>
<sequence>MFKPVAVLLVSTLVLTSCGTVRESRLNPFNWFGSARSVPTDVANPLLPQRREAVSIFVTQKEKERVPGNPIAQVSELLIERRPGGAIIRATGVADRAGPFEAELILEDGEDPTVISYVFAAKQQPGPRNTGPDARKVTVADWLTDNELAGIRTIRVVGRENTMVTRR</sequence>
<keyword evidence="2" id="KW-1185">Reference proteome</keyword>
<dbReference type="OrthoDB" id="7773807at2"/>
<dbReference type="PROSITE" id="PS51257">
    <property type="entry name" value="PROKAR_LIPOPROTEIN"/>
    <property type="match status" value="1"/>
</dbReference>
<dbReference type="AlphaFoldDB" id="A0A1H5W0V7"/>
<evidence type="ECO:0008006" key="3">
    <source>
        <dbReference type="Google" id="ProtNLM"/>
    </source>
</evidence>
<reference evidence="1 2" key="1">
    <citation type="submission" date="2016-10" db="EMBL/GenBank/DDBJ databases">
        <authorList>
            <person name="de Groot N.N."/>
        </authorList>
    </citation>
    <scope>NUCLEOTIDE SEQUENCE [LARGE SCALE GENOMIC DNA]</scope>
    <source>
        <strain evidence="1 2">DSM 26915</strain>
    </source>
</reference>
<evidence type="ECO:0000313" key="1">
    <source>
        <dbReference type="EMBL" id="SEF93154.1"/>
    </source>
</evidence>
<dbReference type="Proteomes" id="UP000236752">
    <property type="component" value="Unassembled WGS sequence"/>
</dbReference>
<protein>
    <recommendedName>
        <fullName evidence="3">Lipoprotein</fullName>
    </recommendedName>
</protein>
<dbReference type="RefSeq" id="WP_103909629.1">
    <property type="nucleotide sequence ID" value="NZ_FNUZ01000002.1"/>
</dbReference>